<dbReference type="PROSITE" id="PS51352">
    <property type="entry name" value="THIOREDOXIN_2"/>
    <property type="match status" value="1"/>
</dbReference>
<accession>A0ABU0MAV7</accession>
<dbReference type="EMBL" id="JAUSWJ010000001">
    <property type="protein sequence ID" value="MDQ0518110.1"/>
    <property type="molecule type" value="Genomic_DNA"/>
</dbReference>
<keyword evidence="5" id="KW-1015">Disulfide bond</keyword>
<evidence type="ECO:0000256" key="7">
    <source>
        <dbReference type="NCBIfam" id="TIGR01068"/>
    </source>
</evidence>
<evidence type="ECO:0000259" key="8">
    <source>
        <dbReference type="PROSITE" id="PS51352"/>
    </source>
</evidence>
<dbReference type="Gene3D" id="3.40.30.10">
    <property type="entry name" value="Glutaredoxin"/>
    <property type="match status" value="1"/>
</dbReference>
<dbReference type="Gene3D" id="2.30.30.380">
    <property type="entry name" value="Zn-finger domain of Sec23/24"/>
    <property type="match status" value="1"/>
</dbReference>
<dbReference type="PANTHER" id="PTHR45663">
    <property type="entry name" value="GEO12009P1"/>
    <property type="match status" value="1"/>
</dbReference>
<feature type="domain" description="Thioredoxin" evidence="8">
    <location>
        <begin position="19"/>
        <end position="146"/>
    </location>
</feature>
<reference evidence="9 10" key="1">
    <citation type="submission" date="2023-07" db="EMBL/GenBank/DDBJ databases">
        <title>Genomic Encyclopedia of Type Strains, Phase IV (KMG-IV): sequencing the most valuable type-strain genomes for metagenomic binning, comparative biology and taxonomic classification.</title>
        <authorList>
            <person name="Goeker M."/>
        </authorList>
    </citation>
    <scope>NUCLEOTIDE SEQUENCE [LARGE SCALE GENOMIC DNA]</scope>
    <source>
        <strain evidence="9 10">B1-1</strain>
    </source>
</reference>
<evidence type="ECO:0000256" key="3">
    <source>
        <dbReference type="ARBA" id="ARBA00022723"/>
    </source>
</evidence>
<dbReference type="PROSITE" id="PS00194">
    <property type="entry name" value="THIOREDOXIN_1"/>
    <property type="match status" value="1"/>
</dbReference>
<keyword evidence="10" id="KW-1185">Reference proteome</keyword>
<dbReference type="PANTHER" id="PTHR45663:SF11">
    <property type="entry name" value="GEO12009P1"/>
    <property type="match status" value="1"/>
</dbReference>
<dbReference type="NCBIfam" id="NF008229">
    <property type="entry name" value="PRK10996.1"/>
    <property type="match status" value="1"/>
</dbReference>
<keyword evidence="9" id="KW-0560">Oxidoreductase</keyword>
<sequence length="148" mass="16185">MSEERIEIVCPHCGAINRVPGGADLAAGKCGKCHQRLLVGGPVAATEESFDRFVTRNAMPVVVDFWAAWCGPCRAMAPVYERVAAKMEKEFRFLKVDTEAEPGLASRYQIRSIPTLMILHKGRVVAQRAGASDGHALEAWLQQYGITA</sequence>
<dbReference type="InterPro" id="IPR036249">
    <property type="entry name" value="Thioredoxin-like_sf"/>
</dbReference>
<dbReference type="SUPFAM" id="SSF52833">
    <property type="entry name" value="Thioredoxin-like"/>
    <property type="match status" value="1"/>
</dbReference>
<protein>
    <recommendedName>
        <fullName evidence="7">Thioredoxin</fullName>
    </recommendedName>
</protein>
<proteinExistence type="inferred from homology"/>
<evidence type="ECO:0000256" key="4">
    <source>
        <dbReference type="ARBA" id="ARBA00022982"/>
    </source>
</evidence>
<dbReference type="Proteomes" id="UP001223743">
    <property type="component" value="Unassembled WGS sequence"/>
</dbReference>
<name>A0ABU0MAV7_9HYPH</name>
<comment type="caution">
    <text evidence="9">The sequence shown here is derived from an EMBL/GenBank/DDBJ whole genome shotgun (WGS) entry which is preliminary data.</text>
</comment>
<dbReference type="InterPro" id="IPR049299">
    <property type="entry name" value="Thio2_N"/>
</dbReference>
<evidence type="ECO:0000256" key="6">
    <source>
        <dbReference type="ARBA" id="ARBA00023284"/>
    </source>
</evidence>
<evidence type="ECO:0000256" key="1">
    <source>
        <dbReference type="ARBA" id="ARBA00008987"/>
    </source>
</evidence>
<dbReference type="RefSeq" id="WP_266283526.1">
    <property type="nucleotide sequence ID" value="NZ_JAPKNF010000003.1"/>
</dbReference>
<dbReference type="NCBIfam" id="TIGR01068">
    <property type="entry name" value="thioredoxin"/>
    <property type="match status" value="1"/>
</dbReference>
<organism evidence="9 10">
    <name type="scientific">Kaistia geumhonensis</name>
    <dbReference type="NCBI Taxonomy" id="410839"/>
    <lineage>
        <taxon>Bacteria</taxon>
        <taxon>Pseudomonadati</taxon>
        <taxon>Pseudomonadota</taxon>
        <taxon>Alphaproteobacteria</taxon>
        <taxon>Hyphomicrobiales</taxon>
        <taxon>Kaistiaceae</taxon>
        <taxon>Kaistia</taxon>
    </lineage>
</organism>
<evidence type="ECO:0000256" key="5">
    <source>
        <dbReference type="ARBA" id="ARBA00023157"/>
    </source>
</evidence>
<evidence type="ECO:0000256" key="2">
    <source>
        <dbReference type="ARBA" id="ARBA00022448"/>
    </source>
</evidence>
<dbReference type="PRINTS" id="PR00421">
    <property type="entry name" value="THIOREDOXIN"/>
</dbReference>
<dbReference type="InterPro" id="IPR017937">
    <property type="entry name" value="Thioredoxin_CS"/>
</dbReference>
<comment type="similarity">
    <text evidence="1">Belongs to the thioredoxin family.</text>
</comment>
<dbReference type="GO" id="GO:0047134">
    <property type="term" value="F:protein-disulfide reductase [NAD(P)H] activity"/>
    <property type="evidence" value="ECO:0007669"/>
    <property type="project" value="UniProtKB-EC"/>
</dbReference>
<keyword evidence="3" id="KW-0479">Metal-binding</keyword>
<keyword evidence="2" id="KW-0813">Transport</keyword>
<dbReference type="Pfam" id="PF00085">
    <property type="entry name" value="Thioredoxin"/>
    <property type="match status" value="1"/>
</dbReference>
<dbReference type="CDD" id="cd02947">
    <property type="entry name" value="TRX_family"/>
    <property type="match status" value="1"/>
</dbReference>
<evidence type="ECO:0000313" key="10">
    <source>
        <dbReference type="Proteomes" id="UP001223743"/>
    </source>
</evidence>
<keyword evidence="4" id="KW-0249">Electron transport</keyword>
<dbReference type="InterPro" id="IPR005746">
    <property type="entry name" value="Thioredoxin"/>
</dbReference>
<evidence type="ECO:0000313" key="9">
    <source>
        <dbReference type="EMBL" id="MDQ0518110.1"/>
    </source>
</evidence>
<keyword evidence="6" id="KW-0676">Redox-active center</keyword>
<gene>
    <name evidence="9" type="ORF">QO015_003723</name>
</gene>
<dbReference type="Pfam" id="PF21352">
    <property type="entry name" value="Zn_ribbon_Thio2"/>
    <property type="match status" value="1"/>
</dbReference>
<dbReference type="InterPro" id="IPR013766">
    <property type="entry name" value="Thioredoxin_domain"/>
</dbReference>